<dbReference type="GO" id="GO:0036431">
    <property type="term" value="F:dCMP kinase activity"/>
    <property type="evidence" value="ECO:0007669"/>
    <property type="project" value="InterPro"/>
</dbReference>
<gene>
    <name evidence="8" type="primary">cmk</name>
    <name evidence="11" type="ordered locus">Psta_3606</name>
</gene>
<evidence type="ECO:0000256" key="9">
    <source>
        <dbReference type="SAM" id="MobiDB-lite"/>
    </source>
</evidence>
<keyword evidence="5 8" id="KW-0067">ATP-binding</keyword>
<keyword evidence="4 8" id="KW-0418">Kinase</keyword>
<dbReference type="GO" id="GO:0006220">
    <property type="term" value="P:pyrimidine nucleotide metabolic process"/>
    <property type="evidence" value="ECO:0007669"/>
    <property type="project" value="UniProtKB-UniRule"/>
</dbReference>
<accession>D2QZ75</accession>
<dbReference type="PANTHER" id="PTHR21299:SF2">
    <property type="entry name" value="CYTIDYLATE KINASE"/>
    <property type="match status" value="1"/>
</dbReference>
<dbReference type="EMBL" id="CP001848">
    <property type="protein sequence ID" value="ADB18267.1"/>
    <property type="molecule type" value="Genomic_DNA"/>
</dbReference>
<feature type="domain" description="Cytidylate kinase" evidence="10">
    <location>
        <begin position="3"/>
        <end position="211"/>
    </location>
</feature>
<evidence type="ECO:0000256" key="5">
    <source>
        <dbReference type="ARBA" id="ARBA00022840"/>
    </source>
</evidence>
<dbReference type="HAMAP" id="MF_00238">
    <property type="entry name" value="Cytidyl_kinase_type1"/>
    <property type="match status" value="1"/>
</dbReference>
<evidence type="ECO:0000259" key="10">
    <source>
        <dbReference type="Pfam" id="PF02224"/>
    </source>
</evidence>
<dbReference type="InterPro" id="IPR027417">
    <property type="entry name" value="P-loop_NTPase"/>
</dbReference>
<proteinExistence type="inferred from homology"/>
<evidence type="ECO:0000313" key="12">
    <source>
        <dbReference type="Proteomes" id="UP000001887"/>
    </source>
</evidence>
<keyword evidence="3 8" id="KW-0547">Nucleotide-binding</keyword>
<reference evidence="11 12" key="1">
    <citation type="journal article" date="2009" name="Stand. Genomic Sci.">
        <title>Complete genome sequence of Pirellula staleyi type strain (ATCC 27377).</title>
        <authorList>
            <person name="Clum A."/>
            <person name="Tindall B.J."/>
            <person name="Sikorski J."/>
            <person name="Ivanova N."/>
            <person name="Mavrommatis K."/>
            <person name="Lucas S."/>
            <person name="Glavina del Rio T."/>
            <person name="Nolan M."/>
            <person name="Chen F."/>
            <person name="Tice H."/>
            <person name="Pitluck S."/>
            <person name="Cheng J.F."/>
            <person name="Chertkov O."/>
            <person name="Brettin T."/>
            <person name="Han C."/>
            <person name="Detter J.C."/>
            <person name="Kuske C."/>
            <person name="Bruce D."/>
            <person name="Goodwin L."/>
            <person name="Ovchinikova G."/>
            <person name="Pati A."/>
            <person name="Mikhailova N."/>
            <person name="Chen A."/>
            <person name="Palaniappan K."/>
            <person name="Land M."/>
            <person name="Hauser L."/>
            <person name="Chang Y.J."/>
            <person name="Jeffries C.D."/>
            <person name="Chain P."/>
            <person name="Rohde M."/>
            <person name="Goker M."/>
            <person name="Bristow J."/>
            <person name="Eisen J.A."/>
            <person name="Markowitz V."/>
            <person name="Hugenholtz P."/>
            <person name="Kyrpides N.C."/>
            <person name="Klenk H.P."/>
            <person name="Lapidus A."/>
        </authorList>
    </citation>
    <scope>NUCLEOTIDE SEQUENCE [LARGE SCALE GENOMIC DNA]</scope>
    <source>
        <strain evidence="12">ATCC 27377 / DSM 6068 / ICPB 4128</strain>
    </source>
</reference>
<evidence type="ECO:0000313" key="11">
    <source>
        <dbReference type="EMBL" id="ADB18267.1"/>
    </source>
</evidence>
<evidence type="ECO:0000256" key="2">
    <source>
        <dbReference type="ARBA" id="ARBA00022679"/>
    </source>
</evidence>
<dbReference type="Pfam" id="PF02224">
    <property type="entry name" value="Cytidylate_kin"/>
    <property type="match status" value="1"/>
</dbReference>
<dbReference type="PANTHER" id="PTHR21299">
    <property type="entry name" value="CYTIDYLATE KINASE/PANTOATE-BETA-ALANINE LIGASE"/>
    <property type="match status" value="1"/>
</dbReference>
<dbReference type="eggNOG" id="COG0283">
    <property type="taxonomic scope" value="Bacteria"/>
</dbReference>
<dbReference type="GO" id="GO:0015949">
    <property type="term" value="P:nucleobase-containing small molecule interconversion"/>
    <property type="evidence" value="ECO:0007669"/>
    <property type="project" value="TreeGrafter"/>
</dbReference>
<comment type="catalytic activity">
    <reaction evidence="6 8">
        <text>dCMP + ATP = dCDP + ADP</text>
        <dbReference type="Rhea" id="RHEA:25094"/>
        <dbReference type="ChEBI" id="CHEBI:30616"/>
        <dbReference type="ChEBI" id="CHEBI:57566"/>
        <dbReference type="ChEBI" id="CHEBI:58593"/>
        <dbReference type="ChEBI" id="CHEBI:456216"/>
        <dbReference type="EC" id="2.7.4.25"/>
    </reaction>
</comment>
<dbReference type="InterPro" id="IPR011994">
    <property type="entry name" value="Cytidylate_kinase_dom"/>
</dbReference>
<dbReference type="InterPro" id="IPR003136">
    <property type="entry name" value="Cytidylate_kin"/>
</dbReference>
<evidence type="ECO:0000256" key="3">
    <source>
        <dbReference type="ARBA" id="ARBA00022741"/>
    </source>
</evidence>
<dbReference type="SUPFAM" id="SSF52540">
    <property type="entry name" value="P-loop containing nucleoside triphosphate hydrolases"/>
    <property type="match status" value="1"/>
</dbReference>
<comment type="subcellular location">
    <subcellularLocation>
        <location evidence="8">Cytoplasm</location>
    </subcellularLocation>
</comment>
<protein>
    <recommendedName>
        <fullName evidence="8">Cytidylate kinase</fullName>
        <shortName evidence="8">CK</shortName>
        <ecNumber evidence="8">2.7.4.25</ecNumber>
    </recommendedName>
    <alternativeName>
        <fullName evidence="8">Cytidine monophosphate kinase</fullName>
        <shortName evidence="8">CMP kinase</shortName>
    </alternativeName>
</protein>
<evidence type="ECO:0000256" key="8">
    <source>
        <dbReference type="HAMAP-Rule" id="MF_00238"/>
    </source>
</evidence>
<dbReference type="EC" id="2.7.4.25" evidence="8"/>
<keyword evidence="8" id="KW-0963">Cytoplasm</keyword>
<dbReference type="CDD" id="cd02020">
    <property type="entry name" value="CMPK"/>
    <property type="match status" value="1"/>
</dbReference>
<dbReference type="GO" id="GO:0005524">
    <property type="term" value="F:ATP binding"/>
    <property type="evidence" value="ECO:0007669"/>
    <property type="project" value="UniProtKB-UniRule"/>
</dbReference>
<comment type="similarity">
    <text evidence="1 8">Belongs to the cytidylate kinase family. Type 1 subfamily.</text>
</comment>
<evidence type="ECO:0000256" key="1">
    <source>
        <dbReference type="ARBA" id="ARBA00009427"/>
    </source>
</evidence>
<dbReference type="HOGENOM" id="CLU_079959_0_2_0"/>
<dbReference type="Proteomes" id="UP000001887">
    <property type="component" value="Chromosome"/>
</dbReference>
<feature type="region of interest" description="Disordered" evidence="9">
    <location>
        <begin position="151"/>
        <end position="191"/>
    </location>
</feature>
<dbReference type="KEGG" id="psl:Psta_3606"/>
<organism evidence="11 12">
    <name type="scientific">Pirellula staleyi (strain ATCC 27377 / DSM 6068 / ICPB 4128)</name>
    <name type="common">Pirella staleyi</name>
    <dbReference type="NCBI Taxonomy" id="530564"/>
    <lineage>
        <taxon>Bacteria</taxon>
        <taxon>Pseudomonadati</taxon>
        <taxon>Planctomycetota</taxon>
        <taxon>Planctomycetia</taxon>
        <taxon>Pirellulales</taxon>
        <taxon>Pirellulaceae</taxon>
        <taxon>Pirellula</taxon>
    </lineage>
</organism>
<keyword evidence="2 8" id="KW-0808">Transferase</keyword>
<dbReference type="Gene3D" id="3.40.50.300">
    <property type="entry name" value="P-loop containing nucleotide triphosphate hydrolases"/>
    <property type="match status" value="1"/>
</dbReference>
<evidence type="ECO:0000256" key="7">
    <source>
        <dbReference type="ARBA" id="ARBA00048478"/>
    </source>
</evidence>
<dbReference type="GO" id="GO:0005829">
    <property type="term" value="C:cytosol"/>
    <property type="evidence" value="ECO:0007669"/>
    <property type="project" value="TreeGrafter"/>
</dbReference>
<feature type="binding site" evidence="8">
    <location>
        <begin position="7"/>
        <end position="15"/>
    </location>
    <ligand>
        <name>ATP</name>
        <dbReference type="ChEBI" id="CHEBI:30616"/>
    </ligand>
</feature>
<dbReference type="STRING" id="530564.Psta_3606"/>
<dbReference type="NCBIfam" id="TIGR00017">
    <property type="entry name" value="cmk"/>
    <property type="match status" value="1"/>
</dbReference>
<name>D2QZ75_PIRSD</name>
<sequence>MIVTIDGPAGAGKSSIARVLAERLGFQFLDTGAMYRAVTLAALRQQLTEADADQVAQLAATLTITLSGPRIWLGSEEVTAEIRSQAVNKHVAIAASNPAVRSLMVDQQRAIGARGNTVTEGRDQGTVVFPQAECKIFLTASPLERARRRHAQLQERGDTTPLEEVLEQQSLRDHRDSTRAVGPLKQPPGSEVVVTDGLSPAEVVARLEAIVRRCQALSQSAAG</sequence>
<comment type="catalytic activity">
    <reaction evidence="7 8">
        <text>CMP + ATP = CDP + ADP</text>
        <dbReference type="Rhea" id="RHEA:11600"/>
        <dbReference type="ChEBI" id="CHEBI:30616"/>
        <dbReference type="ChEBI" id="CHEBI:58069"/>
        <dbReference type="ChEBI" id="CHEBI:60377"/>
        <dbReference type="ChEBI" id="CHEBI:456216"/>
        <dbReference type="EC" id="2.7.4.25"/>
    </reaction>
</comment>
<keyword evidence="12" id="KW-1185">Reference proteome</keyword>
<evidence type="ECO:0000256" key="4">
    <source>
        <dbReference type="ARBA" id="ARBA00022777"/>
    </source>
</evidence>
<dbReference type="GO" id="GO:0036430">
    <property type="term" value="F:CMP kinase activity"/>
    <property type="evidence" value="ECO:0007669"/>
    <property type="project" value="RHEA"/>
</dbReference>
<evidence type="ECO:0000256" key="6">
    <source>
        <dbReference type="ARBA" id="ARBA00047615"/>
    </source>
</evidence>
<dbReference type="AlphaFoldDB" id="D2QZ75"/>
<dbReference type="OrthoDB" id="9807434at2"/>